<feature type="domain" description="ABC transporter" evidence="11">
    <location>
        <begin position="901"/>
        <end position="1138"/>
    </location>
</feature>
<feature type="region of interest" description="Disordered" evidence="9">
    <location>
        <begin position="456"/>
        <end position="527"/>
    </location>
</feature>
<feature type="domain" description="ABC transmembrane type-1" evidence="12">
    <location>
        <begin position="579"/>
        <end position="867"/>
    </location>
</feature>
<dbReference type="PANTHER" id="PTHR24221">
    <property type="entry name" value="ATP-BINDING CASSETTE SUB-FAMILY B"/>
    <property type="match status" value="1"/>
</dbReference>
<feature type="transmembrane region" description="Helical" evidence="10">
    <location>
        <begin position="691"/>
        <end position="717"/>
    </location>
</feature>
<dbReference type="GO" id="GO:0005774">
    <property type="term" value="C:vacuolar membrane"/>
    <property type="evidence" value="ECO:0007669"/>
    <property type="project" value="TreeGrafter"/>
</dbReference>
<dbReference type="Pfam" id="PF00664">
    <property type="entry name" value="ABC_membrane"/>
    <property type="match status" value="1"/>
</dbReference>
<dbReference type="GO" id="GO:0140359">
    <property type="term" value="F:ABC-type transporter activity"/>
    <property type="evidence" value="ECO:0007669"/>
    <property type="project" value="InterPro"/>
</dbReference>
<dbReference type="PROSITE" id="PS00211">
    <property type="entry name" value="ABC_TRANSPORTER_1"/>
    <property type="match status" value="1"/>
</dbReference>
<feature type="transmembrane region" description="Helical" evidence="10">
    <location>
        <begin position="193"/>
        <end position="212"/>
    </location>
</feature>
<dbReference type="InterPro" id="IPR039421">
    <property type="entry name" value="Type_1_exporter"/>
</dbReference>
<dbReference type="SUPFAM" id="SSF52540">
    <property type="entry name" value="P-loop containing nucleoside triphosphate hydrolases"/>
    <property type="match status" value="1"/>
</dbReference>
<evidence type="ECO:0000313" key="13">
    <source>
        <dbReference type="EMBL" id="KAJ2865611.1"/>
    </source>
</evidence>
<feature type="compositionally biased region" description="Polar residues" evidence="9">
    <location>
        <begin position="145"/>
        <end position="159"/>
    </location>
</feature>
<dbReference type="FunFam" id="3.40.50.300:FF:000287">
    <property type="entry name" value="Multidrug ABC transporter ATP-binding protein"/>
    <property type="match status" value="1"/>
</dbReference>
<evidence type="ECO:0000259" key="12">
    <source>
        <dbReference type="PROSITE" id="PS50929"/>
    </source>
</evidence>
<dbReference type="InterPro" id="IPR017871">
    <property type="entry name" value="ABC_transporter-like_CS"/>
</dbReference>
<dbReference type="InterPro" id="IPR011527">
    <property type="entry name" value="ABC1_TM_dom"/>
</dbReference>
<evidence type="ECO:0000256" key="5">
    <source>
        <dbReference type="ARBA" id="ARBA00022840"/>
    </source>
</evidence>
<feature type="compositionally biased region" description="Polar residues" evidence="9">
    <location>
        <begin position="456"/>
        <end position="470"/>
    </location>
</feature>
<feature type="compositionally biased region" description="Acidic residues" evidence="9">
    <location>
        <begin position="507"/>
        <end position="527"/>
    </location>
</feature>
<evidence type="ECO:0000256" key="10">
    <source>
        <dbReference type="SAM" id="Phobius"/>
    </source>
</evidence>
<feature type="transmembrane region" description="Helical" evidence="10">
    <location>
        <begin position="576"/>
        <end position="598"/>
    </location>
</feature>
<reference evidence="13" key="1">
    <citation type="submission" date="2022-07" db="EMBL/GenBank/DDBJ databases">
        <title>Phylogenomic reconstructions and comparative analyses of Kickxellomycotina fungi.</title>
        <authorList>
            <person name="Reynolds N.K."/>
            <person name="Stajich J.E."/>
            <person name="Barry K."/>
            <person name="Grigoriev I.V."/>
            <person name="Crous P."/>
            <person name="Smith M.E."/>
        </authorList>
    </citation>
    <scope>NUCLEOTIDE SEQUENCE</scope>
    <source>
        <strain evidence="13">RSA 476</strain>
    </source>
</reference>
<keyword evidence="7 10" id="KW-0472">Membrane</keyword>
<comment type="similarity">
    <text evidence="8">Belongs to the ABC transporter superfamily. ABCB family. Heavy Metal importer (TC 3.A.1.210) subfamily.</text>
</comment>
<dbReference type="InterPro" id="IPR003593">
    <property type="entry name" value="AAA+_ATPase"/>
</dbReference>
<dbReference type="PROSITE" id="PS50893">
    <property type="entry name" value="ABC_TRANSPORTER_2"/>
    <property type="match status" value="1"/>
</dbReference>
<dbReference type="PROSITE" id="PS50929">
    <property type="entry name" value="ABC_TM1F"/>
    <property type="match status" value="1"/>
</dbReference>
<feature type="transmembrane region" description="Helical" evidence="10">
    <location>
        <begin position="326"/>
        <end position="346"/>
    </location>
</feature>
<feature type="compositionally biased region" description="Low complexity" evidence="9">
    <location>
        <begin position="1200"/>
        <end position="1211"/>
    </location>
</feature>
<feature type="region of interest" description="Disordered" evidence="9">
    <location>
        <begin position="145"/>
        <end position="167"/>
    </location>
</feature>
<evidence type="ECO:0000256" key="9">
    <source>
        <dbReference type="SAM" id="MobiDB-lite"/>
    </source>
</evidence>
<evidence type="ECO:0000259" key="11">
    <source>
        <dbReference type="PROSITE" id="PS50893"/>
    </source>
</evidence>
<feature type="compositionally biased region" description="Polar residues" evidence="9">
    <location>
        <begin position="1218"/>
        <end position="1230"/>
    </location>
</feature>
<feature type="transmembrane region" description="Helical" evidence="10">
    <location>
        <begin position="618"/>
        <end position="637"/>
    </location>
</feature>
<dbReference type="GO" id="GO:0016887">
    <property type="term" value="F:ATP hydrolysis activity"/>
    <property type="evidence" value="ECO:0007669"/>
    <property type="project" value="InterPro"/>
</dbReference>
<evidence type="ECO:0000256" key="6">
    <source>
        <dbReference type="ARBA" id="ARBA00022989"/>
    </source>
</evidence>
<comment type="caution">
    <text evidence="13">The sequence shown here is derived from an EMBL/GenBank/DDBJ whole genome shotgun (WGS) entry which is preliminary data.</text>
</comment>
<evidence type="ECO:0000256" key="7">
    <source>
        <dbReference type="ARBA" id="ARBA00023136"/>
    </source>
</evidence>
<evidence type="ECO:0000313" key="14">
    <source>
        <dbReference type="Proteomes" id="UP001140074"/>
    </source>
</evidence>
<organism evidence="13 14">
    <name type="scientific">Coemansia aciculifera</name>
    <dbReference type="NCBI Taxonomy" id="417176"/>
    <lineage>
        <taxon>Eukaryota</taxon>
        <taxon>Fungi</taxon>
        <taxon>Fungi incertae sedis</taxon>
        <taxon>Zoopagomycota</taxon>
        <taxon>Kickxellomycotina</taxon>
        <taxon>Kickxellomycetes</taxon>
        <taxon>Kickxellales</taxon>
        <taxon>Kickxellaceae</taxon>
        <taxon>Coemansia</taxon>
    </lineage>
</organism>
<keyword evidence="2" id="KW-0813">Transport</keyword>
<feature type="region of interest" description="Disordered" evidence="9">
    <location>
        <begin position="1200"/>
        <end position="1230"/>
    </location>
</feature>
<dbReference type="Gene3D" id="3.40.50.300">
    <property type="entry name" value="P-loop containing nucleotide triphosphate hydrolases"/>
    <property type="match status" value="1"/>
</dbReference>
<dbReference type="CDD" id="cd18581">
    <property type="entry name" value="ABC_6TM_ABCB6"/>
    <property type="match status" value="1"/>
</dbReference>
<feature type="transmembrane region" description="Helical" evidence="10">
    <location>
        <begin position="34"/>
        <end position="54"/>
    </location>
</feature>
<dbReference type="SMART" id="SM00382">
    <property type="entry name" value="AAA"/>
    <property type="match status" value="1"/>
</dbReference>
<feature type="transmembrane region" description="Helical" evidence="10">
    <location>
        <begin position="723"/>
        <end position="745"/>
    </location>
</feature>
<dbReference type="Gene3D" id="1.20.1560.10">
    <property type="entry name" value="ABC transporter type 1, transmembrane domain"/>
    <property type="match status" value="1"/>
</dbReference>
<evidence type="ECO:0000256" key="2">
    <source>
        <dbReference type="ARBA" id="ARBA00022448"/>
    </source>
</evidence>
<dbReference type="GO" id="GO:0005524">
    <property type="term" value="F:ATP binding"/>
    <property type="evidence" value="ECO:0007669"/>
    <property type="project" value="UniProtKB-KW"/>
</dbReference>
<name>A0A9W8IRC4_9FUNG</name>
<keyword evidence="14" id="KW-1185">Reference proteome</keyword>
<keyword evidence="4" id="KW-0547">Nucleotide-binding</keyword>
<evidence type="ECO:0000256" key="8">
    <source>
        <dbReference type="ARBA" id="ARBA00024363"/>
    </source>
</evidence>
<keyword evidence="6 10" id="KW-1133">Transmembrane helix</keyword>
<dbReference type="Proteomes" id="UP001140074">
    <property type="component" value="Unassembled WGS sequence"/>
</dbReference>
<evidence type="ECO:0000256" key="4">
    <source>
        <dbReference type="ARBA" id="ARBA00022741"/>
    </source>
</evidence>
<dbReference type="SUPFAM" id="SSF90123">
    <property type="entry name" value="ABC transporter transmembrane region"/>
    <property type="match status" value="1"/>
</dbReference>
<evidence type="ECO:0000256" key="1">
    <source>
        <dbReference type="ARBA" id="ARBA00004141"/>
    </source>
</evidence>
<dbReference type="InterPro" id="IPR036640">
    <property type="entry name" value="ABC1_TM_sf"/>
</dbReference>
<dbReference type="PANTHER" id="PTHR24221:SF654">
    <property type="entry name" value="ATP-BINDING CASSETTE SUB-FAMILY B MEMBER 6"/>
    <property type="match status" value="1"/>
</dbReference>
<keyword evidence="5 13" id="KW-0067">ATP-binding</keyword>
<accession>A0A9W8IRC4</accession>
<dbReference type="InterPro" id="IPR027417">
    <property type="entry name" value="P-loop_NTPase"/>
</dbReference>
<evidence type="ECO:0000256" key="3">
    <source>
        <dbReference type="ARBA" id="ARBA00022692"/>
    </source>
</evidence>
<dbReference type="InterPro" id="IPR003439">
    <property type="entry name" value="ABC_transporter-like_ATP-bd"/>
</dbReference>
<dbReference type="Pfam" id="PF00005">
    <property type="entry name" value="ABC_tran"/>
    <property type="match status" value="1"/>
</dbReference>
<proteinExistence type="inferred from homology"/>
<dbReference type="EMBL" id="JANBUY010000056">
    <property type="protein sequence ID" value="KAJ2865611.1"/>
    <property type="molecule type" value="Genomic_DNA"/>
</dbReference>
<protein>
    <submittedName>
        <fullName evidence="13">ATP-binding cassette-type vacuolar membrane transporter Hmt1</fullName>
    </submittedName>
</protein>
<gene>
    <name evidence="13" type="primary">hmt1</name>
    <name evidence="13" type="ORF">GGH94_002128</name>
</gene>
<keyword evidence="3 10" id="KW-0812">Transmembrane</keyword>
<comment type="subcellular location">
    <subcellularLocation>
        <location evidence="1">Membrane</location>
        <topology evidence="1">Multi-pass membrane protein</topology>
    </subcellularLocation>
</comment>
<sequence>MNTPIAAPMRITHTPTDSLDEIGAVVSNVPFPAAILPGAALLALVILVAAASYIKQQYPRLRFSRRFWSDNGASDIERQLLNAAATDSNDHGCQDDSNHHDTDAQLSAINGANRVATPFTMSAATTSDSAHGAPLLMPGMTTPLSDNAAANTRTPTKTQSKSKSKGNGKVKVLTAGLGGIAARVDVLQQACNLVVWMLIAECLVHTMLSFALRQEIVRLGQGVAATSLASWLAFAQICIAGAWLLQLPNQYQPPRSHKSAKVEHRRRTWAEYRPVYSWSFNREWFWVLSLIASGCELYAYINCTPPQWENSDDAGSGAQPATRNSMLRTLISIRIITNALLVLAALRGLTLERAHRALFEQKVRAVAQRQQVSATIADDEDERGAASYSSMATIDINPTLSAGNHDIVGNFGGDPAHLPLDGALQHQSPPQQQLGTYGAVGTSAFVDALSVSDFATSSRPSKLSTETTPLVTPATPRRLLTRDSNGDAQLELPSMCDLSATTRQPEDDNEDDDEEDDDKEDATDDDFNADALRSGVKKVRMYHQSDELSHDIMGLRNRLRILLPYLWPSDNRFLQLHILGCVLILAAGRLVNVLVPLQFKIVVDGLSPKDGSPVKFEWVHVILYAILSSLQGSVGMLSTAQSFMWIPVGQYTTKRISVAMFEHLHKLSLRFHVGRKTGEILRVQDRGVTSVVSLLSSILFNIIPTLVDIVLACYFFSVMFDLYFGTIVLTTMASYLAATILLTGWRSRHRRLSNYLGNEMEARAVDSLLNFETVKYYNAEGFETKEYVQAVDDFQVAEWASNATMNMLNTGQNLIIQFGLLAGALLSAKRVSEGKMTVGDFTMLLSYINQLYGPLNWFGTYYRVIQKNFIDMEKLLELFDVPVEVEDPVVPVPLQVPKGEVVFDNVSFSYEKQLTLKNVSFKVPAGSTVAIVGPSGSGKSTILRLLFRFYDVQAGRILIDGQDIRSAPQFDLRQAIGVVPQDTVLFNDSIRYNIAYGRAGADKCIPMKDVTDAADAAHIHHRILGFSEQYETRVGERGQRLSGGEKQRVAIARTLLKDPKIVCLDEATSALDTSTERQIQTSLRDMTRNRTTLIIAHRLSTVIHADQILIVQNGQIVERGTHSELISDRNSVYYDMWIKQLTDAANASYDPILEQANIQIPISAALANVDFQQPSSAQNQHAFSSVAGSAGAQQSGELIMRGGQTNGADGNNDGDDNLSPQRASHSSQTALQADAIAHRHSHADLLGLSNLPNIASGHGIGTVRQVKDHMNLVFGDTTLPRVVMSQGWAAYGPLTEPLTTASTGHLNILGPSTASPIATTSSSLSGLDLSGLAMGGGSRSGGATASIPVGLSSSGLLLDGLGMSLQDPPYHLSQISEEHQHQH</sequence>
<feature type="transmembrane region" description="Helical" evidence="10">
    <location>
        <begin position="224"/>
        <end position="245"/>
    </location>
</feature>